<dbReference type="GO" id="GO:0016020">
    <property type="term" value="C:membrane"/>
    <property type="evidence" value="ECO:0007669"/>
    <property type="project" value="UniProtKB-SubCell"/>
</dbReference>
<keyword evidence="7" id="KW-0813">Transport</keyword>
<sequence>MAAVPSPYAPIPTASTTTTQLDYISRAKQRLYGTLAMRRPWKQIFDYHAISLPHNFSDAISRLKTNLSYFRMNFAMVILLILFLSLLWHPISLIVFIVMMAAWLFLFFLRDEPVVIYGRSIDDRIILAVLSILTVVFLLLTGATLNIVLSVVIGLVVVSIYSIFRRTDDLFLDEEAAAAGGLLAGRPRFGPGSYPLPSSSTSS</sequence>
<dbReference type="PANTHER" id="PTHR19317:SF2">
    <property type="entry name" value="PRA1 FAMILY PROTEIN F2"/>
    <property type="match status" value="1"/>
</dbReference>
<name>A0A7C8YSC3_OPUST</name>
<comment type="subcellular location">
    <subcellularLocation>
        <location evidence="2 7">Membrane</location>
        <topology evidence="2 7">Multi-pass membrane protein</topology>
    </subcellularLocation>
</comment>
<comment type="function">
    <text evidence="1 7">May be involved in both secretory and endocytic intracellular trafficking in the endosomal/prevacuolar compartments.</text>
</comment>
<dbReference type="GO" id="GO:0016192">
    <property type="term" value="P:vesicle-mediated transport"/>
    <property type="evidence" value="ECO:0007669"/>
    <property type="project" value="TreeGrafter"/>
</dbReference>
<reference evidence="8" key="2">
    <citation type="submission" date="2020-07" db="EMBL/GenBank/DDBJ databases">
        <authorList>
            <person name="Vera ALvarez R."/>
            <person name="Arias-Moreno D.M."/>
            <person name="Jimenez-Jacinto V."/>
            <person name="Jimenez-Bremont J.F."/>
            <person name="Swaminathan K."/>
            <person name="Moose S.P."/>
            <person name="Guerrero-Gonzalez M.L."/>
            <person name="Marino-Ramirez L."/>
            <person name="Landsman D."/>
            <person name="Rodriguez-Kessler M."/>
            <person name="Delgado-Sanchez P."/>
        </authorList>
    </citation>
    <scope>NUCLEOTIDE SEQUENCE</scope>
    <source>
        <tissue evidence="8">Cladode</tissue>
    </source>
</reference>
<evidence type="ECO:0000313" key="8">
    <source>
        <dbReference type="EMBL" id="MBA4625556.1"/>
    </source>
</evidence>
<feature type="transmembrane region" description="Helical" evidence="7">
    <location>
        <begin position="147"/>
        <end position="164"/>
    </location>
</feature>
<evidence type="ECO:0000256" key="3">
    <source>
        <dbReference type="ARBA" id="ARBA00006483"/>
    </source>
</evidence>
<organism evidence="8">
    <name type="scientific">Opuntia streptacantha</name>
    <name type="common">Prickly pear cactus</name>
    <name type="synonym">Opuntia cardona</name>
    <dbReference type="NCBI Taxonomy" id="393608"/>
    <lineage>
        <taxon>Eukaryota</taxon>
        <taxon>Viridiplantae</taxon>
        <taxon>Streptophyta</taxon>
        <taxon>Embryophyta</taxon>
        <taxon>Tracheophyta</taxon>
        <taxon>Spermatophyta</taxon>
        <taxon>Magnoliopsida</taxon>
        <taxon>eudicotyledons</taxon>
        <taxon>Gunneridae</taxon>
        <taxon>Pentapetalae</taxon>
        <taxon>Caryophyllales</taxon>
        <taxon>Cactineae</taxon>
        <taxon>Cactaceae</taxon>
        <taxon>Opuntioideae</taxon>
        <taxon>Opuntia</taxon>
    </lineage>
</organism>
<dbReference type="PANTHER" id="PTHR19317">
    <property type="entry name" value="PRENYLATED RAB ACCEPTOR 1-RELATED"/>
    <property type="match status" value="1"/>
</dbReference>
<keyword evidence="6 7" id="KW-0472">Membrane</keyword>
<evidence type="ECO:0000256" key="2">
    <source>
        <dbReference type="ARBA" id="ARBA00004141"/>
    </source>
</evidence>
<reference evidence="8" key="1">
    <citation type="journal article" date="2013" name="J. Plant Res.">
        <title>Effect of fungi and light on seed germination of three Opuntia species from semiarid lands of central Mexico.</title>
        <authorList>
            <person name="Delgado-Sanchez P."/>
            <person name="Jimenez-Bremont J.F."/>
            <person name="Guerrero-Gonzalez Mde L."/>
            <person name="Flores J."/>
        </authorList>
    </citation>
    <scope>NUCLEOTIDE SEQUENCE</scope>
    <source>
        <tissue evidence="8">Cladode</tissue>
    </source>
</reference>
<evidence type="ECO:0000256" key="6">
    <source>
        <dbReference type="ARBA" id="ARBA00023136"/>
    </source>
</evidence>
<evidence type="ECO:0000256" key="7">
    <source>
        <dbReference type="RuleBase" id="RU363107"/>
    </source>
</evidence>
<keyword evidence="5 7" id="KW-1133">Transmembrane helix</keyword>
<dbReference type="GO" id="GO:0005794">
    <property type="term" value="C:Golgi apparatus"/>
    <property type="evidence" value="ECO:0007669"/>
    <property type="project" value="TreeGrafter"/>
</dbReference>
<evidence type="ECO:0000256" key="5">
    <source>
        <dbReference type="ARBA" id="ARBA00022989"/>
    </source>
</evidence>
<evidence type="ECO:0000256" key="4">
    <source>
        <dbReference type="ARBA" id="ARBA00022692"/>
    </source>
</evidence>
<feature type="transmembrane region" description="Helical" evidence="7">
    <location>
        <begin position="93"/>
        <end position="109"/>
    </location>
</feature>
<proteinExistence type="inferred from homology"/>
<protein>
    <recommendedName>
        <fullName evidence="7">PRA1 family protein</fullName>
    </recommendedName>
</protein>
<dbReference type="AlphaFoldDB" id="A0A7C8YSC3"/>
<comment type="similarity">
    <text evidence="3 7">Belongs to the PRA1 family.</text>
</comment>
<dbReference type="Pfam" id="PF03208">
    <property type="entry name" value="PRA1"/>
    <property type="match status" value="1"/>
</dbReference>
<accession>A0A7C8YSC3</accession>
<keyword evidence="4 7" id="KW-0812">Transmembrane</keyword>
<evidence type="ECO:0000256" key="1">
    <source>
        <dbReference type="ARBA" id="ARBA00002501"/>
    </source>
</evidence>
<dbReference type="InterPro" id="IPR004895">
    <property type="entry name" value="Prenylated_rab_accept_PRA1"/>
</dbReference>
<dbReference type="EMBL" id="GISG01052687">
    <property type="protein sequence ID" value="MBA4625556.1"/>
    <property type="molecule type" value="Transcribed_RNA"/>
</dbReference>
<dbReference type="GO" id="GO:0005783">
    <property type="term" value="C:endoplasmic reticulum"/>
    <property type="evidence" value="ECO:0007669"/>
    <property type="project" value="TreeGrafter"/>
</dbReference>